<accession>A0ABP2L2V8</accession>
<keyword evidence="2" id="KW-1185">Reference proteome</keyword>
<dbReference type="RefSeq" id="WP_007391469.1">
    <property type="nucleotide sequence ID" value="NZ_AFIJ01000036.1"/>
</dbReference>
<dbReference type="Proteomes" id="UP000004018">
    <property type="component" value="Unassembled WGS sequence"/>
</dbReference>
<reference evidence="1 2" key="1">
    <citation type="submission" date="2011-04" db="EMBL/GenBank/DDBJ databases">
        <authorList>
            <person name="Harkins D.M."/>
            <person name="Madupu R."/>
            <person name="Durkin A.S."/>
            <person name="Torralba M."/>
            <person name="Methe B."/>
            <person name="Sutton G.G."/>
            <person name="Nelson K.E."/>
        </authorList>
    </citation>
    <scope>NUCLEOTIDE SEQUENCE [LARGE SCALE GENOMIC DNA]</scope>
    <source>
        <strain evidence="1 2">UPII 199-6</strain>
    </source>
</reference>
<dbReference type="EMBL" id="AFIJ01000036">
    <property type="protein sequence ID" value="EGL39513.1"/>
    <property type="molecule type" value="Genomic_DNA"/>
</dbReference>
<dbReference type="SUPFAM" id="SSF52833">
    <property type="entry name" value="Thioredoxin-like"/>
    <property type="match status" value="1"/>
</dbReference>
<evidence type="ECO:0000313" key="1">
    <source>
        <dbReference type="EMBL" id="EGL39513.1"/>
    </source>
</evidence>
<organism evidence="1 2">
    <name type="scientific">Megasphaera lornae</name>
    <dbReference type="NCBI Taxonomy" id="1000568"/>
    <lineage>
        <taxon>Bacteria</taxon>
        <taxon>Bacillati</taxon>
        <taxon>Bacillota</taxon>
        <taxon>Negativicutes</taxon>
        <taxon>Veillonellales</taxon>
        <taxon>Veillonellaceae</taxon>
        <taxon>Megasphaera</taxon>
    </lineage>
</organism>
<evidence type="ECO:0000313" key="2">
    <source>
        <dbReference type="Proteomes" id="UP000004018"/>
    </source>
</evidence>
<comment type="caution">
    <text evidence="1">The sequence shown here is derived from an EMBL/GenBank/DDBJ whole genome shotgun (WGS) entry which is preliminary data.</text>
</comment>
<evidence type="ECO:0008006" key="3">
    <source>
        <dbReference type="Google" id="ProtNLM"/>
    </source>
</evidence>
<proteinExistence type="predicted"/>
<protein>
    <recommendedName>
        <fullName evidence="3">Glutaredoxin</fullName>
    </recommendedName>
</protein>
<dbReference type="Gene3D" id="3.40.30.10">
    <property type="entry name" value="Glutaredoxin"/>
    <property type="match status" value="1"/>
</dbReference>
<dbReference type="InterPro" id="IPR036249">
    <property type="entry name" value="Thioredoxin-like_sf"/>
</dbReference>
<sequence>MKKITGFYLASCPYCRNAWEAWKELVKEDPAYAAITVQWHEETQEPEAVAGHSYYYVPSLFLGTKKLYEAQPGQTYEEIKQHVKSAADYVLQHD</sequence>
<gene>
    <name evidence="1" type="ORF">HMPREF1039_1369</name>
</gene>
<name>A0ABP2L2V8_9FIRM</name>